<evidence type="ECO:0000256" key="6">
    <source>
        <dbReference type="ARBA" id="ARBA00023209"/>
    </source>
</evidence>
<protein>
    <recommendedName>
        <fullName evidence="9">Geranylgeranylglyceryl/heptaprenylglyceryl phosphate synthase</fullName>
    </recommendedName>
</protein>
<dbReference type="AlphaFoldDB" id="A0A0F9B1U9"/>
<gene>
    <name evidence="8" type="ORF">LCGC14_2781440</name>
</gene>
<keyword evidence="1" id="KW-0444">Lipid biosynthesis</keyword>
<keyword evidence="5" id="KW-0443">Lipid metabolism</keyword>
<evidence type="ECO:0000256" key="4">
    <source>
        <dbReference type="ARBA" id="ARBA00022842"/>
    </source>
</evidence>
<evidence type="ECO:0000256" key="7">
    <source>
        <dbReference type="ARBA" id="ARBA00023264"/>
    </source>
</evidence>
<keyword evidence="6" id="KW-0594">Phospholipid biosynthesis</keyword>
<dbReference type="InterPro" id="IPR011060">
    <property type="entry name" value="RibuloseP-bd_barrel"/>
</dbReference>
<evidence type="ECO:0008006" key="9">
    <source>
        <dbReference type="Google" id="ProtNLM"/>
    </source>
</evidence>
<dbReference type="EMBL" id="LAZR01051687">
    <property type="protein sequence ID" value="KKK84629.1"/>
    <property type="molecule type" value="Genomic_DNA"/>
</dbReference>
<dbReference type="SUPFAM" id="SSF51366">
    <property type="entry name" value="Ribulose-phoshate binding barrel"/>
    <property type="match status" value="1"/>
</dbReference>
<keyword evidence="4" id="KW-0460">Magnesium</keyword>
<evidence type="ECO:0000256" key="2">
    <source>
        <dbReference type="ARBA" id="ARBA00022679"/>
    </source>
</evidence>
<dbReference type="InterPro" id="IPR038597">
    <property type="entry name" value="GGGP/HepGP_synthase_sf"/>
</dbReference>
<keyword evidence="7" id="KW-1208">Phospholipid metabolism</keyword>
<keyword evidence="2" id="KW-0808">Transferase</keyword>
<organism evidence="8">
    <name type="scientific">marine sediment metagenome</name>
    <dbReference type="NCBI Taxonomy" id="412755"/>
    <lineage>
        <taxon>unclassified sequences</taxon>
        <taxon>metagenomes</taxon>
        <taxon>ecological metagenomes</taxon>
    </lineage>
</organism>
<feature type="non-terminal residue" evidence="8">
    <location>
        <position position="1"/>
    </location>
</feature>
<reference evidence="8" key="1">
    <citation type="journal article" date="2015" name="Nature">
        <title>Complex archaea that bridge the gap between prokaryotes and eukaryotes.</title>
        <authorList>
            <person name="Spang A."/>
            <person name="Saw J.H."/>
            <person name="Jorgensen S.L."/>
            <person name="Zaremba-Niedzwiedzka K."/>
            <person name="Martijn J."/>
            <person name="Lind A.E."/>
            <person name="van Eijk R."/>
            <person name="Schleper C."/>
            <person name="Guy L."/>
            <person name="Ettema T.J."/>
        </authorList>
    </citation>
    <scope>NUCLEOTIDE SEQUENCE</scope>
</reference>
<evidence type="ECO:0000313" key="8">
    <source>
        <dbReference type="EMBL" id="KKK84629.1"/>
    </source>
</evidence>
<dbReference type="Pfam" id="PF01884">
    <property type="entry name" value="PcrB"/>
    <property type="match status" value="1"/>
</dbReference>
<dbReference type="GO" id="GO:0016765">
    <property type="term" value="F:transferase activity, transferring alkyl or aryl (other than methyl) groups"/>
    <property type="evidence" value="ECO:0007669"/>
    <property type="project" value="InterPro"/>
</dbReference>
<comment type="caution">
    <text evidence="8">The sequence shown here is derived from an EMBL/GenBank/DDBJ whole genome shotgun (WGS) entry which is preliminary data.</text>
</comment>
<evidence type="ECO:0000256" key="1">
    <source>
        <dbReference type="ARBA" id="ARBA00022516"/>
    </source>
</evidence>
<accession>A0A0F9B1U9</accession>
<keyword evidence="3" id="KW-0479">Metal-binding</keyword>
<dbReference type="GO" id="GO:0046872">
    <property type="term" value="F:metal ion binding"/>
    <property type="evidence" value="ECO:0007669"/>
    <property type="project" value="UniProtKB-KW"/>
</dbReference>
<name>A0A0F9B1U9_9ZZZZ</name>
<evidence type="ECO:0000256" key="5">
    <source>
        <dbReference type="ARBA" id="ARBA00023098"/>
    </source>
</evidence>
<evidence type="ECO:0000256" key="3">
    <source>
        <dbReference type="ARBA" id="ARBA00022723"/>
    </source>
</evidence>
<proteinExistence type="predicted"/>
<dbReference type="InterPro" id="IPR008205">
    <property type="entry name" value="GGGP_HepGP_synthase"/>
</dbReference>
<dbReference type="GO" id="GO:0008654">
    <property type="term" value="P:phospholipid biosynthetic process"/>
    <property type="evidence" value="ECO:0007669"/>
    <property type="project" value="UniProtKB-KW"/>
</dbReference>
<sequence>LGHKLIYLEAGSGAKENINAGMIREIRLQISIPLIVGGGIHTPDQIRETYKAGADIIVVGSAIEKGSGEMAGLLNSIWKIRQESF</sequence>
<dbReference type="Gene3D" id="3.20.20.390">
    <property type="entry name" value="FMN-linked oxidoreductases"/>
    <property type="match status" value="1"/>
</dbReference>